<dbReference type="AlphaFoldDB" id="A0AA86T821"/>
<organism evidence="2 3">
    <name type="scientific">Sphenostylis stenocarpa</name>
    <dbReference type="NCBI Taxonomy" id="92480"/>
    <lineage>
        <taxon>Eukaryota</taxon>
        <taxon>Viridiplantae</taxon>
        <taxon>Streptophyta</taxon>
        <taxon>Embryophyta</taxon>
        <taxon>Tracheophyta</taxon>
        <taxon>Spermatophyta</taxon>
        <taxon>Magnoliopsida</taxon>
        <taxon>eudicotyledons</taxon>
        <taxon>Gunneridae</taxon>
        <taxon>Pentapetalae</taxon>
        <taxon>rosids</taxon>
        <taxon>fabids</taxon>
        <taxon>Fabales</taxon>
        <taxon>Fabaceae</taxon>
        <taxon>Papilionoideae</taxon>
        <taxon>50 kb inversion clade</taxon>
        <taxon>NPAAA clade</taxon>
        <taxon>indigoferoid/millettioid clade</taxon>
        <taxon>Phaseoleae</taxon>
        <taxon>Sphenostylis</taxon>
    </lineage>
</organism>
<evidence type="ECO:0000313" key="3">
    <source>
        <dbReference type="Proteomes" id="UP001189624"/>
    </source>
</evidence>
<accession>A0AA86T821</accession>
<sequence>MIWLESRYSGSRSVASIIKRLEKLGKGAEELGRMFYEIYAFIESRTQDLPLTKRSEVSEQDERENVHNNGD</sequence>
<keyword evidence="3" id="KW-1185">Reference proteome</keyword>
<protein>
    <submittedName>
        <fullName evidence="2">Uncharacterized protein</fullName>
    </submittedName>
</protein>
<evidence type="ECO:0000313" key="2">
    <source>
        <dbReference type="EMBL" id="CAJ1973655.1"/>
    </source>
</evidence>
<evidence type="ECO:0000256" key="1">
    <source>
        <dbReference type="SAM" id="MobiDB-lite"/>
    </source>
</evidence>
<dbReference type="Gramene" id="rna-AYBTSS11_LOCUS25719">
    <property type="protein sequence ID" value="CAJ1973655.1"/>
    <property type="gene ID" value="gene-AYBTSS11_LOCUS25719"/>
</dbReference>
<feature type="region of interest" description="Disordered" evidence="1">
    <location>
        <begin position="51"/>
        <end position="71"/>
    </location>
</feature>
<reference evidence="2" key="1">
    <citation type="submission" date="2023-10" db="EMBL/GenBank/DDBJ databases">
        <authorList>
            <person name="Domelevo Entfellner J.-B."/>
        </authorList>
    </citation>
    <scope>NUCLEOTIDE SEQUENCE</scope>
</reference>
<gene>
    <name evidence="2" type="ORF">AYBTSS11_LOCUS25719</name>
</gene>
<name>A0AA86T821_9FABA</name>
<proteinExistence type="predicted"/>
<dbReference type="Proteomes" id="UP001189624">
    <property type="component" value="Chromosome 9"/>
</dbReference>
<dbReference type="EMBL" id="OY731406">
    <property type="protein sequence ID" value="CAJ1973655.1"/>
    <property type="molecule type" value="Genomic_DNA"/>
</dbReference>